<feature type="compositionally biased region" description="Basic residues" evidence="1">
    <location>
        <begin position="58"/>
        <end position="68"/>
    </location>
</feature>
<evidence type="ECO:0000313" key="3">
    <source>
        <dbReference type="Proteomes" id="UP000321734"/>
    </source>
</evidence>
<dbReference type="Proteomes" id="UP000321734">
    <property type="component" value="Unassembled WGS sequence"/>
</dbReference>
<dbReference type="RefSeq" id="WP_146893056.1">
    <property type="nucleotide sequence ID" value="NZ_VORX01000004.1"/>
</dbReference>
<proteinExistence type="predicted"/>
<name>A0A5C7AG28_9FLAO</name>
<comment type="caution">
    <text evidence="2">The sequence shown here is derived from an EMBL/GenBank/DDBJ whole genome shotgun (WGS) entry which is preliminary data.</text>
</comment>
<evidence type="ECO:0000313" key="2">
    <source>
        <dbReference type="EMBL" id="TXE07716.1"/>
    </source>
</evidence>
<dbReference type="AlphaFoldDB" id="A0A5C7AG28"/>
<feature type="region of interest" description="Disordered" evidence="1">
    <location>
        <begin position="1"/>
        <end position="68"/>
    </location>
</feature>
<evidence type="ECO:0000256" key="1">
    <source>
        <dbReference type="SAM" id="MobiDB-lite"/>
    </source>
</evidence>
<protein>
    <submittedName>
        <fullName evidence="2">Uncharacterized protein</fullName>
    </submittedName>
</protein>
<organism evidence="2 3">
    <name type="scientific">Gelidibacter salicanalis</name>
    <dbReference type="NCBI Taxonomy" id="291193"/>
    <lineage>
        <taxon>Bacteria</taxon>
        <taxon>Pseudomonadati</taxon>
        <taxon>Bacteroidota</taxon>
        <taxon>Flavobacteriia</taxon>
        <taxon>Flavobacteriales</taxon>
        <taxon>Flavobacteriaceae</taxon>
        <taxon>Gelidibacter</taxon>
    </lineage>
</organism>
<feature type="compositionally biased region" description="Basic and acidic residues" evidence="1">
    <location>
        <begin position="34"/>
        <end position="57"/>
    </location>
</feature>
<keyword evidence="3" id="KW-1185">Reference proteome</keyword>
<sequence>MELMENQEDKKQNNRKDDEKRQPESDATHPNTPNEKEWDPDRDDHTETEKDKLDAIKSIRKKTKSSDK</sequence>
<reference evidence="2 3" key="1">
    <citation type="submission" date="2019-08" db="EMBL/GenBank/DDBJ databases">
        <title>Genome sequence of Gelidibacter salicanalis IC162T.</title>
        <authorList>
            <person name="Bowman J.P."/>
        </authorList>
    </citation>
    <scope>NUCLEOTIDE SEQUENCE [LARGE SCALE GENOMIC DNA]</scope>
    <source>
        <strain evidence="2 3">IC162</strain>
    </source>
</reference>
<accession>A0A5C7AG28</accession>
<dbReference type="EMBL" id="VORX01000004">
    <property type="protein sequence ID" value="TXE07716.1"/>
    <property type="molecule type" value="Genomic_DNA"/>
</dbReference>
<feature type="compositionally biased region" description="Basic and acidic residues" evidence="1">
    <location>
        <begin position="7"/>
        <end position="27"/>
    </location>
</feature>
<gene>
    <name evidence="2" type="ORF">ES711_09755</name>
</gene>